<organism evidence="1 2">
    <name type="scientific">Laccaria amethystina LaAM-08-1</name>
    <dbReference type="NCBI Taxonomy" id="1095629"/>
    <lineage>
        <taxon>Eukaryota</taxon>
        <taxon>Fungi</taxon>
        <taxon>Dikarya</taxon>
        <taxon>Basidiomycota</taxon>
        <taxon>Agaricomycotina</taxon>
        <taxon>Agaricomycetes</taxon>
        <taxon>Agaricomycetidae</taxon>
        <taxon>Agaricales</taxon>
        <taxon>Agaricineae</taxon>
        <taxon>Hydnangiaceae</taxon>
        <taxon>Laccaria</taxon>
    </lineage>
</organism>
<dbReference type="Proteomes" id="UP000054477">
    <property type="component" value="Unassembled WGS sequence"/>
</dbReference>
<protein>
    <submittedName>
        <fullName evidence="1">Uncharacterized protein</fullName>
    </submittedName>
</protein>
<sequence length="185" mass="21280">MRLQPQRPPILTYARHPIPITFETSKSMGLVVSGNGERIQRLPGKAKYDVKSFCQPERNVRLGTTKETEALLAGPGCAWNVGQSSTERTRRRWQGVHYPYAAWRDKESNALTRRAGIPSVDRKRGESEHGCKRLEATGYAHTREKGYKAFYGRYPERNERRSISASSRSPKIRRPIYELDLLYKE</sequence>
<keyword evidence="2" id="KW-1185">Reference proteome</keyword>
<reference evidence="2" key="2">
    <citation type="submission" date="2015-01" db="EMBL/GenBank/DDBJ databases">
        <title>Evolutionary Origins and Diversification of the Mycorrhizal Mutualists.</title>
        <authorList>
            <consortium name="DOE Joint Genome Institute"/>
            <consortium name="Mycorrhizal Genomics Consortium"/>
            <person name="Kohler A."/>
            <person name="Kuo A."/>
            <person name="Nagy L.G."/>
            <person name="Floudas D."/>
            <person name="Copeland A."/>
            <person name="Barry K.W."/>
            <person name="Cichocki N."/>
            <person name="Veneault-Fourrey C."/>
            <person name="LaButti K."/>
            <person name="Lindquist E.A."/>
            <person name="Lipzen A."/>
            <person name="Lundell T."/>
            <person name="Morin E."/>
            <person name="Murat C."/>
            <person name="Riley R."/>
            <person name="Ohm R."/>
            <person name="Sun H."/>
            <person name="Tunlid A."/>
            <person name="Henrissat B."/>
            <person name="Grigoriev I.V."/>
            <person name="Hibbett D.S."/>
            <person name="Martin F."/>
        </authorList>
    </citation>
    <scope>NUCLEOTIDE SEQUENCE [LARGE SCALE GENOMIC DNA]</scope>
    <source>
        <strain evidence="2">LaAM-08-1</strain>
    </source>
</reference>
<evidence type="ECO:0000313" key="1">
    <source>
        <dbReference type="EMBL" id="KIJ99662.1"/>
    </source>
</evidence>
<dbReference type="EMBL" id="KN838642">
    <property type="protein sequence ID" value="KIJ99662.1"/>
    <property type="molecule type" value="Genomic_DNA"/>
</dbReference>
<proteinExistence type="predicted"/>
<name>A0A0C9XUQ1_9AGAR</name>
<gene>
    <name evidence="1" type="ORF">K443DRAFT_161977</name>
</gene>
<reference evidence="1 2" key="1">
    <citation type="submission" date="2014-04" db="EMBL/GenBank/DDBJ databases">
        <authorList>
            <consortium name="DOE Joint Genome Institute"/>
            <person name="Kuo A."/>
            <person name="Kohler A."/>
            <person name="Nagy L.G."/>
            <person name="Floudas D."/>
            <person name="Copeland A."/>
            <person name="Barry K.W."/>
            <person name="Cichocki N."/>
            <person name="Veneault-Fourrey C."/>
            <person name="LaButti K."/>
            <person name="Lindquist E.A."/>
            <person name="Lipzen A."/>
            <person name="Lundell T."/>
            <person name="Morin E."/>
            <person name="Murat C."/>
            <person name="Sun H."/>
            <person name="Tunlid A."/>
            <person name="Henrissat B."/>
            <person name="Grigoriev I.V."/>
            <person name="Hibbett D.S."/>
            <person name="Martin F."/>
            <person name="Nordberg H.P."/>
            <person name="Cantor M.N."/>
            <person name="Hua S.X."/>
        </authorList>
    </citation>
    <scope>NUCLEOTIDE SEQUENCE [LARGE SCALE GENOMIC DNA]</scope>
    <source>
        <strain evidence="1 2">LaAM-08-1</strain>
    </source>
</reference>
<dbReference type="AlphaFoldDB" id="A0A0C9XUQ1"/>
<accession>A0A0C9XUQ1</accession>
<evidence type="ECO:0000313" key="2">
    <source>
        <dbReference type="Proteomes" id="UP000054477"/>
    </source>
</evidence>
<dbReference type="HOGENOM" id="CLU_1461529_0_0_1"/>